<dbReference type="RefSeq" id="WP_051877762.1">
    <property type="nucleotide sequence ID" value="NZ_CP017479.1"/>
</dbReference>
<keyword evidence="1" id="KW-0732">Signal</keyword>
<evidence type="ECO:0000313" key="3">
    <source>
        <dbReference type="EMBL" id="AOW09298.1"/>
    </source>
</evidence>
<dbReference type="AlphaFoldDB" id="A0AAC9N6S8"/>
<organism evidence="3 4">
    <name type="scientific">Flavobacterium gilvum</name>
    <dbReference type="NCBI Taxonomy" id="1492737"/>
    <lineage>
        <taxon>Bacteria</taxon>
        <taxon>Pseudomonadati</taxon>
        <taxon>Bacteroidota</taxon>
        <taxon>Flavobacteriia</taxon>
        <taxon>Flavobacteriales</taxon>
        <taxon>Flavobacteriaceae</taxon>
        <taxon>Flavobacterium</taxon>
    </lineage>
</organism>
<dbReference type="KEGG" id="fgl:EM308_07130"/>
<reference evidence="3 4" key="1">
    <citation type="submission" date="2016-10" db="EMBL/GenBank/DDBJ databases">
        <title>Flavobacterium gilvum sp. nov., isolated from stream water.</title>
        <authorList>
            <person name="Shin S.-K."/>
            <person name="Cho Y.-J."/>
            <person name="Yi H."/>
        </authorList>
    </citation>
    <scope>NUCLEOTIDE SEQUENCE [LARGE SCALE GENOMIC DNA]</scope>
    <source>
        <strain evidence="3 4">EM1308</strain>
    </source>
</reference>
<feature type="signal peptide" evidence="1">
    <location>
        <begin position="1"/>
        <end position="18"/>
    </location>
</feature>
<dbReference type="SUPFAM" id="SSF82185">
    <property type="entry name" value="Histone H3 K4-specific methyltransferase SET7/9 N-terminal domain"/>
    <property type="match status" value="1"/>
</dbReference>
<keyword evidence="4" id="KW-1185">Reference proteome</keyword>
<proteinExistence type="predicted"/>
<dbReference type="GO" id="GO:0055085">
    <property type="term" value="P:transmembrane transport"/>
    <property type="evidence" value="ECO:0007669"/>
    <property type="project" value="InterPro"/>
</dbReference>
<dbReference type="Pfam" id="PF03544">
    <property type="entry name" value="TonB_C"/>
    <property type="match status" value="1"/>
</dbReference>
<accession>A0AAC9N6S8</accession>
<dbReference type="EMBL" id="CP017479">
    <property type="protein sequence ID" value="AOW09298.1"/>
    <property type="molecule type" value="Genomic_DNA"/>
</dbReference>
<feature type="chain" id="PRO_5042294371" description="TonB C-terminal domain-containing protein" evidence="1">
    <location>
        <begin position="19"/>
        <end position="340"/>
    </location>
</feature>
<dbReference type="Proteomes" id="UP000175968">
    <property type="component" value="Chromosome"/>
</dbReference>
<evidence type="ECO:0000313" key="4">
    <source>
        <dbReference type="Proteomes" id="UP000175968"/>
    </source>
</evidence>
<dbReference type="InterPro" id="IPR037682">
    <property type="entry name" value="TonB_C"/>
</dbReference>
<evidence type="ECO:0000259" key="2">
    <source>
        <dbReference type="Pfam" id="PF03544"/>
    </source>
</evidence>
<protein>
    <recommendedName>
        <fullName evidence="2">TonB C-terminal domain-containing protein</fullName>
    </recommendedName>
</protein>
<dbReference type="SUPFAM" id="SSF74653">
    <property type="entry name" value="TolA/TonB C-terminal domain"/>
    <property type="match status" value="1"/>
</dbReference>
<evidence type="ECO:0000256" key="1">
    <source>
        <dbReference type="SAM" id="SignalP"/>
    </source>
</evidence>
<feature type="domain" description="TonB C-terminal" evidence="2">
    <location>
        <begin position="243"/>
        <end position="306"/>
    </location>
</feature>
<sequence>MKTSLLTFILLLSIASYSQIIQPTRYNLDSLHVITYKPDFKYIRIVENYDNQPNLFIFTEFTREEKMIMRAISTKKEELKINGPRIDYYENGNEKRESNYVDNNLSGKQIDWYENKEEKSEKEITWDPIKKISKVKIVQFWNKDKKQTVIDGNGFYEDADDDLYEKGEIKNGEKQGVWEGKHLKKKYSFTENYNEGKFISGISTDENNNQIPYGEECSKPHPAKGMEDFYRHIGRNFNTPKIEGLQGKIYLSFVVDENGNLTNFRVLRDIGYGTGLEGIKTVSSYGKWVPGTMRGIPVKVMYSLPITIKATQASLNARQIYNEQLQRSNDPFQTNNNTFR</sequence>
<gene>
    <name evidence="3" type="ORF">EM308_07130</name>
</gene>
<name>A0AAC9N6S8_9FLAO</name>
<dbReference type="Gene3D" id="3.30.1150.10">
    <property type="match status" value="1"/>
</dbReference>